<protein>
    <submittedName>
        <fullName evidence="1">Unannotated protein</fullName>
    </submittedName>
</protein>
<sequence length="82" mass="8048">MSATFSEASKALHDNAELSAKVMSAGSPAERAEILKAAGIPVPTHADVNAYHASLSDVSGAGNTNPSIPIAVGCSVAAASAN</sequence>
<dbReference type="AlphaFoldDB" id="A0A6J7SHH2"/>
<reference evidence="1" key="1">
    <citation type="submission" date="2020-05" db="EMBL/GenBank/DDBJ databases">
        <authorList>
            <person name="Chiriac C."/>
            <person name="Salcher M."/>
            <person name="Ghai R."/>
            <person name="Kavagutti S V."/>
        </authorList>
    </citation>
    <scope>NUCLEOTIDE SEQUENCE</scope>
</reference>
<accession>A0A6J7SHH2</accession>
<dbReference type="EMBL" id="CAFBPZ010000080">
    <property type="protein sequence ID" value="CAB5040426.1"/>
    <property type="molecule type" value="Genomic_DNA"/>
</dbReference>
<name>A0A6J7SHH2_9ZZZZ</name>
<proteinExistence type="predicted"/>
<gene>
    <name evidence="1" type="ORF">UFOPK4237_01141</name>
</gene>
<evidence type="ECO:0000313" key="1">
    <source>
        <dbReference type="EMBL" id="CAB5040426.1"/>
    </source>
</evidence>
<organism evidence="1">
    <name type="scientific">freshwater metagenome</name>
    <dbReference type="NCBI Taxonomy" id="449393"/>
    <lineage>
        <taxon>unclassified sequences</taxon>
        <taxon>metagenomes</taxon>
        <taxon>ecological metagenomes</taxon>
    </lineage>
</organism>